<evidence type="ECO:0000259" key="8">
    <source>
        <dbReference type="Pfam" id="PF07106"/>
    </source>
</evidence>
<keyword evidence="5" id="KW-0469">Meiosis</keyword>
<feature type="domain" description="Homologous-pairing protein 2 winged helix" evidence="8">
    <location>
        <begin position="2"/>
        <end position="50"/>
    </location>
</feature>
<comment type="subcellular location">
    <subcellularLocation>
        <location evidence="1">Nucleus</location>
    </subcellularLocation>
</comment>
<dbReference type="OMA" id="TFEYCEG"/>
<comment type="caution">
    <text evidence="9">The sequence shown here is derived from an EMBL/GenBank/DDBJ whole genome shotgun (WGS) entry which is preliminary data.</text>
</comment>
<reference evidence="9" key="1">
    <citation type="submission" date="2014-01" db="EMBL/GenBank/DDBJ databases">
        <title>The genome of the white-rot fungus Pycnoporus cinnabarinus: a basidiomycete model with a versatile arsenal for lignocellulosic biomass breakdown.</title>
        <authorList>
            <person name="Levasseur A."/>
            <person name="Lomascolo A."/>
            <person name="Ruiz-Duenas F.J."/>
            <person name="Uzan E."/>
            <person name="Piumi F."/>
            <person name="Kues U."/>
            <person name="Ram A.F.J."/>
            <person name="Murat C."/>
            <person name="Haon M."/>
            <person name="Benoit I."/>
            <person name="Arfi Y."/>
            <person name="Chevret D."/>
            <person name="Drula E."/>
            <person name="Kwon M.J."/>
            <person name="Gouret P."/>
            <person name="Lesage-Meessen L."/>
            <person name="Lombard V."/>
            <person name="Mariette J."/>
            <person name="Noirot C."/>
            <person name="Park J."/>
            <person name="Patyshakuliyeva A."/>
            <person name="Wieneger R.A.B."/>
            <person name="Wosten H.A.B."/>
            <person name="Martin F."/>
            <person name="Coutinho P.M."/>
            <person name="de Vries R."/>
            <person name="Martinez A.T."/>
            <person name="Klopp C."/>
            <person name="Pontarotti P."/>
            <person name="Henrissat B."/>
            <person name="Record E."/>
        </authorList>
    </citation>
    <scope>NUCLEOTIDE SEQUENCE [LARGE SCALE GENOMIC DNA]</scope>
    <source>
        <strain evidence="9">BRFM137</strain>
    </source>
</reference>
<feature type="compositionally biased region" description="Low complexity" evidence="6">
    <location>
        <begin position="552"/>
        <end position="570"/>
    </location>
</feature>
<evidence type="ECO:0000256" key="6">
    <source>
        <dbReference type="SAM" id="MobiDB-lite"/>
    </source>
</evidence>
<dbReference type="InterPro" id="IPR036388">
    <property type="entry name" value="WH-like_DNA-bd_sf"/>
</dbReference>
<keyword evidence="4" id="KW-0539">Nucleus</keyword>
<dbReference type="Proteomes" id="UP000029665">
    <property type="component" value="Unassembled WGS sequence"/>
</dbReference>
<evidence type="ECO:0000256" key="4">
    <source>
        <dbReference type="ARBA" id="ARBA00023242"/>
    </source>
</evidence>
<dbReference type="GO" id="GO:0000709">
    <property type="term" value="P:meiotic joint molecule formation"/>
    <property type="evidence" value="ECO:0007669"/>
    <property type="project" value="TreeGrafter"/>
</dbReference>
<comment type="similarity">
    <text evidence="2">Belongs to the HOP2 family.</text>
</comment>
<evidence type="ECO:0000256" key="7">
    <source>
        <dbReference type="SAM" id="Phobius"/>
    </source>
</evidence>
<feature type="transmembrane region" description="Helical" evidence="7">
    <location>
        <begin position="595"/>
        <end position="617"/>
    </location>
</feature>
<dbReference type="GO" id="GO:0000794">
    <property type="term" value="C:condensed nuclear chromosome"/>
    <property type="evidence" value="ECO:0007669"/>
    <property type="project" value="TreeGrafter"/>
</dbReference>
<feature type="region of interest" description="Disordered" evidence="6">
    <location>
        <begin position="552"/>
        <end position="589"/>
    </location>
</feature>
<evidence type="ECO:0000256" key="3">
    <source>
        <dbReference type="ARBA" id="ARBA00023172"/>
    </source>
</evidence>
<protein>
    <recommendedName>
        <fullName evidence="8">Homologous-pairing protein 2 winged helix domain-containing protein</fullName>
    </recommendedName>
</protein>
<dbReference type="PANTHER" id="PTHR15938:SF0">
    <property type="entry name" value="HOMOLOGOUS-PAIRING PROTEIN 2 HOMOLOG"/>
    <property type="match status" value="1"/>
</dbReference>
<keyword evidence="7" id="KW-0472">Membrane</keyword>
<keyword evidence="3" id="KW-0233">DNA recombination</keyword>
<dbReference type="OrthoDB" id="2564904at2759"/>
<evidence type="ECO:0000313" key="9">
    <source>
        <dbReference type="EMBL" id="CDO71778.1"/>
    </source>
</evidence>
<dbReference type="HOGENOM" id="CLU_442217_0_0_1"/>
<gene>
    <name evidence="9" type="ORF">BN946_scf184939.g2</name>
</gene>
<dbReference type="GO" id="GO:0010774">
    <property type="term" value="P:meiotic strand invasion involved in reciprocal meiotic recombination"/>
    <property type="evidence" value="ECO:0007669"/>
    <property type="project" value="TreeGrafter"/>
</dbReference>
<organism evidence="9 10">
    <name type="scientific">Pycnoporus cinnabarinus</name>
    <name type="common">Cinnabar-red polypore</name>
    <name type="synonym">Trametes cinnabarina</name>
    <dbReference type="NCBI Taxonomy" id="5643"/>
    <lineage>
        <taxon>Eukaryota</taxon>
        <taxon>Fungi</taxon>
        <taxon>Dikarya</taxon>
        <taxon>Basidiomycota</taxon>
        <taxon>Agaricomycotina</taxon>
        <taxon>Agaricomycetes</taxon>
        <taxon>Polyporales</taxon>
        <taxon>Polyporaceae</taxon>
        <taxon>Trametes</taxon>
    </lineage>
</organism>
<evidence type="ECO:0000256" key="2">
    <source>
        <dbReference type="ARBA" id="ARBA00007922"/>
    </source>
</evidence>
<name>A0A060SH97_PYCCI</name>
<dbReference type="InterPro" id="IPR010776">
    <property type="entry name" value="Hop2_WH_dom"/>
</dbReference>
<dbReference type="GO" id="GO:0003690">
    <property type="term" value="F:double-stranded DNA binding"/>
    <property type="evidence" value="ECO:0007669"/>
    <property type="project" value="TreeGrafter"/>
</dbReference>
<dbReference type="Gene3D" id="1.10.10.10">
    <property type="entry name" value="Winged helix-like DNA-binding domain superfamily/Winged helix DNA-binding domain"/>
    <property type="match status" value="1"/>
</dbReference>
<proteinExistence type="inferred from homology"/>
<keyword evidence="10" id="KW-1185">Reference proteome</keyword>
<dbReference type="GO" id="GO:0120231">
    <property type="term" value="C:DNA recombinase auxiliary factor complex"/>
    <property type="evidence" value="ECO:0007669"/>
    <property type="project" value="TreeGrafter"/>
</dbReference>
<dbReference type="EMBL" id="CCBP010000107">
    <property type="protein sequence ID" value="CDO71778.1"/>
    <property type="molecule type" value="Genomic_DNA"/>
</dbReference>
<dbReference type="PANTHER" id="PTHR15938">
    <property type="entry name" value="TBP-1 INTERACTING PROTEIN"/>
    <property type="match status" value="1"/>
</dbReference>
<keyword evidence="7" id="KW-0812">Transmembrane</keyword>
<dbReference type="GO" id="GO:0007129">
    <property type="term" value="P:homologous chromosome pairing at meiosis"/>
    <property type="evidence" value="ECO:0007669"/>
    <property type="project" value="TreeGrafter"/>
</dbReference>
<sequence>MNRPFGAVDVSANLKGAVPKAATQKIMVALAEKGDLVQKTYGKTTFFVANQANLEHMPSEKLSALEAEVKRIDEQNKVMVADLKSIGAELAKLKSTPTEKELAVEVEKASVAVQKARAHLEPLQAGTPLISAEETAQLDADWTKWRNEWTRRRKIFNAFWSLATDTLPPQQATELGEDLGVEFDTPEHAALERGHLCAPSCVLGKRRRPSTPSTIPFFSSSTYFAPSSSRSFSVDRPPFDKMSPVALSALIAIAAASTRVLAQDATTSSLIPLASKHFPYPSGIPYQADPDDGVRGRQSGYNLCNSTTEGPDSLCQTAFVNHLDDFCLWSSPKPNETIGDTEAEEVAWCTKKGRGTRLIPAGALTGVQFMRAPGYLQVVGFIDQTKINLQADDGGGELDPHGADFRGNPLGGLVYTNAFPSNNGNNDTYQQVQEWHNFMGSNSFCFKICDPAGPNPAELCQHIYDRIGVQYNCPNAAQNGTFEYCEGDNQDPPGVYTSNGQVMTYTQPPESLGPIQTLPYTARIPASSNCVQLPSSALYTDLVAAATSLAASGSGSGASATPTGTGKVSSGNGGATRSGSSASASATGGAGQGNGAGAVGISVISTVAGVMAAVAFLA</sequence>
<dbReference type="GO" id="GO:0120230">
    <property type="term" value="F:recombinase activator activity"/>
    <property type="evidence" value="ECO:0007669"/>
    <property type="project" value="TreeGrafter"/>
</dbReference>
<feature type="compositionally biased region" description="Low complexity" evidence="6">
    <location>
        <begin position="577"/>
        <end position="587"/>
    </location>
</feature>
<dbReference type="STRING" id="5643.A0A060SH97"/>
<accession>A0A060SH97</accession>
<evidence type="ECO:0000256" key="1">
    <source>
        <dbReference type="ARBA" id="ARBA00004123"/>
    </source>
</evidence>
<evidence type="ECO:0000256" key="5">
    <source>
        <dbReference type="ARBA" id="ARBA00023254"/>
    </source>
</evidence>
<dbReference type="Pfam" id="PF07106">
    <property type="entry name" value="WHD_TBPIP"/>
    <property type="match status" value="1"/>
</dbReference>
<evidence type="ECO:0000313" key="10">
    <source>
        <dbReference type="Proteomes" id="UP000029665"/>
    </source>
</evidence>
<dbReference type="AlphaFoldDB" id="A0A060SH97"/>
<keyword evidence="7" id="KW-1133">Transmembrane helix</keyword>